<feature type="domain" description="C2H2-type" evidence="13">
    <location>
        <begin position="694"/>
        <end position="721"/>
    </location>
</feature>
<sequence>MCCLWREKTVHLLPFFWLLLEMKLEVSASSGAGKELNDMEGWSNEEFPERTGQNNLDTDSLDPEAQCQHFREFSYQEEEGPRVVCSQLHHLCRQWLKPEKHTKAEILDLIVLEQFLAVLPPAMKIWVRECKPETTSQAVSLAEGFLLSQRVDKKEEEELGTSESVAGSSLAVDSPLSLRQRPLLLRNRLEGIGGAVSQGIENMQGTSPSSLLCGGMEAVPVQPEEGPVTFDEVAVNFTEAEWVLLDQNQRACHRDVMEETHENVLSLDGNTIHFLPFFWLLLEMKVEVSASSGAEKELNDMEGWSNKEFPVGTGQNNLDMDSLNPDVQCQHFREFSYQEDEGPRVVCSQLHRLCSQWLKPEKHTKAEMLDLIVLKQFLAVLPPAMKIWVRECKPETTSQAVSLAEGFLLSQRVDKKEEEMLVGVQGCSESLAGSPPAVESPLSLRQRSLEGIGGAFSQGIENMQGTSPSSLLCGGMEAVPVQPEQGPVTFDEVAVNFTEAEWALLDQNQRACHRDVMEETHENVLSLAHEGRHSENQEELCWEDLETFLFKESHLPGRRSEANTYSRNEGFAFPLGDLQDALLQQKREKSKETGKCSLYGNNCSLSAAWTVHMGGRPLKTPEGAKSLWDHSPFGIHQTFQSFEIRKSFQHRPNLVFPEGTDTEKPFKCVECGKSFSHKAFLACHLRIHTGEKPFKCLECGNNFCQRAHLDQHSRMHTGEKPFQCSECGKSFGRNKTLKNHMRIHTGEKPFACLECGKSFSRSECLTAHMRIHTGEKPFQCLECGKTFRQNSTLWYHQKLHNGEKWFKCLVCGKCFCQSTHLVHHMRIHTGEKPFVCLECGKSFRQKSCLARHLRIHSGEKPFQCSECGKSFGHNGNLKSHMRIHTGEKPYVCLKCGKSFRHWVQLTSHQRSHREYMRIHTGEKPYKYKEYGKSCSDRSNLSSHQGIDRGKKPYQCLECRKTFSRSTGEKPFKCLECGKSFRNTRNFCSHQTVHRDEKPFKHLECGKSFCHRRYLKSLPVSALEVRPSFPSRKSPLPSSEFRVGLEAPLREAGKPPGRGEGRGGGAALGEAGCGAWLEGERETEKTVHLLPFFWRMLKMKVEVSVTFGAGKELNDMEGWSNEEFQERTGHNNLDTDSLDPEVQCQDFREFSYEEDEGPRVVCSQLHRLCRQWLKPEKHTKGEILDLVVLEQFLAVLPPAMKIWVRECKPETTSQAVSLAEGFLLSQRVDKKEEEELGSSESDPGSPLAVDSPWSLRQRPLLPRNRPEGIGGAVSQGIENMQGTSPSSLLCRGMEAVPVQPEQGPVTFDEVVVDFTEAEWALLDQNQRACHRDVMEETHENVMFLARERRHSENEEKLCWEGLETVVCKESHLQGRRSEENTHSKNEDFGFPLRDSQDALLQENGEKRKEMGKCSLDRNNCSLSAAWTSHTGGRPLKIPEGAKSLCDLSLFGIHQTFQSFESKKSFQHRPNLIFPQGTEKPLKCGKCGKSFRHRTSLARHVRIHSGEKPFKCLECGKSFRQGGNLASHLKIHTGEKPFKCLECGKSFRQHGNLASHLKIHTGEKPFKCLECGKSFSHKAHLAHHLRIHTGEKPFQCSECGKSFRQNATLRFHQRLHSGEKPFKCLVCGKCFSRSTNLVAHMRIHTGDKPFTCLECGKSFGRRTNLKNHMRVHTDKKPFAGLECGKSFRQRMQLISHQRSHTQRERKRFQHRPSLVFPQGIGTEKPFKCVECGKSFNHRASLGHHLRIHTGEKPFKCLECGKSFNQSGNLASHVKIHTGEKPFKCLDCGKSFSHRASLASHLRIHTGEKPFKCLECGKSFNQRAHLASHVKIHTGEKPFKCLQCGKSFSHRSYLDRHLRIHTGEKPFKCLECGKSFRQRAHLVSHVKIHTGEKPFKCPECGKSFSRSAYLDRHLRIHTGEKPFKCSECGNSFGKSKTLKNHKYESHCRDK</sequence>
<dbReference type="InterPro" id="IPR013087">
    <property type="entry name" value="Znf_C2H2_type"/>
</dbReference>
<dbReference type="InterPro" id="IPR036051">
    <property type="entry name" value="KRAB_dom_sf"/>
</dbReference>
<comment type="subcellular location">
    <subcellularLocation>
        <location evidence="1">Nucleus</location>
    </subcellularLocation>
</comment>
<feature type="domain" description="SCAN box" evidence="14">
    <location>
        <begin position="330"/>
        <end position="407"/>
    </location>
</feature>
<evidence type="ECO:0000313" key="17">
    <source>
        <dbReference type="RefSeq" id="XP_072847022.1"/>
    </source>
</evidence>
<feature type="domain" description="C2H2-type" evidence="13">
    <location>
        <begin position="1864"/>
        <end position="1891"/>
    </location>
</feature>
<dbReference type="GeneID" id="110070737"/>
<feature type="domain" description="C2H2-type" evidence="13">
    <location>
        <begin position="890"/>
        <end position="924"/>
    </location>
</feature>
<feature type="domain" description="C2H2-type" evidence="13">
    <location>
        <begin position="1508"/>
        <end position="1535"/>
    </location>
</feature>
<keyword evidence="9" id="KW-0539">Nucleus</keyword>
<dbReference type="Gene3D" id="6.10.140.140">
    <property type="match status" value="3"/>
</dbReference>
<dbReference type="InterPro" id="IPR001909">
    <property type="entry name" value="KRAB"/>
</dbReference>
<dbReference type="InterPro" id="IPR038269">
    <property type="entry name" value="SCAN_sf"/>
</dbReference>
<feature type="domain" description="C2H2-type" evidence="13">
    <location>
        <begin position="862"/>
        <end position="889"/>
    </location>
</feature>
<feature type="domain" description="C2H2-type" evidence="13">
    <location>
        <begin position="750"/>
        <end position="777"/>
    </location>
</feature>
<feature type="domain" description="KRAB" evidence="15">
    <location>
        <begin position="228"/>
        <end position="309"/>
    </location>
</feature>
<proteinExistence type="predicted"/>
<name>A0ABM5FNN3_9SAUR</name>
<feature type="domain" description="C2H2-type" evidence="13">
    <location>
        <begin position="1752"/>
        <end position="1779"/>
    </location>
</feature>
<keyword evidence="16" id="KW-1185">Reference proteome</keyword>
<feature type="domain" description="C2H2-type" evidence="13">
    <location>
        <begin position="971"/>
        <end position="998"/>
    </location>
</feature>
<feature type="domain" description="KRAB" evidence="15">
    <location>
        <begin position="1304"/>
        <end position="1376"/>
    </location>
</feature>
<keyword evidence="6" id="KW-0805">Transcription regulation</keyword>
<feature type="signal peptide" evidence="12">
    <location>
        <begin position="1"/>
        <end position="28"/>
    </location>
</feature>
<dbReference type="RefSeq" id="XP_072847022.1">
    <property type="nucleotide sequence ID" value="XM_072990921.1"/>
</dbReference>
<feature type="domain" description="C2H2-type" evidence="13">
    <location>
        <begin position="666"/>
        <end position="693"/>
    </location>
</feature>
<feature type="domain" description="C2H2-type" evidence="13">
    <location>
        <begin position="1620"/>
        <end position="1647"/>
    </location>
</feature>
<dbReference type="PROSITE" id="PS50805">
    <property type="entry name" value="KRAB"/>
    <property type="match status" value="3"/>
</dbReference>
<accession>A0ABM5FNN3</accession>
<feature type="domain" description="C2H2-type" evidence="13">
    <location>
        <begin position="1480"/>
        <end position="1507"/>
    </location>
</feature>
<evidence type="ECO:0000256" key="5">
    <source>
        <dbReference type="ARBA" id="ARBA00022833"/>
    </source>
</evidence>
<dbReference type="SUPFAM" id="SSF109640">
    <property type="entry name" value="KRAB domain (Kruppel-associated box)"/>
    <property type="match status" value="3"/>
</dbReference>
<evidence type="ECO:0000256" key="4">
    <source>
        <dbReference type="ARBA" id="ARBA00022771"/>
    </source>
</evidence>
<reference evidence="17" key="2">
    <citation type="submission" date="2025-08" db="UniProtKB">
        <authorList>
            <consortium name="RefSeq"/>
        </authorList>
    </citation>
    <scope>IDENTIFICATION</scope>
</reference>
<dbReference type="SMART" id="SM00355">
    <property type="entry name" value="ZnF_C2H2"/>
    <property type="match status" value="26"/>
</dbReference>
<dbReference type="Pfam" id="PF00096">
    <property type="entry name" value="zf-C2H2"/>
    <property type="match status" value="23"/>
</dbReference>
<feature type="domain" description="C2H2-type" evidence="13">
    <location>
        <begin position="1892"/>
        <end position="1919"/>
    </location>
</feature>
<dbReference type="PROSITE" id="PS50157">
    <property type="entry name" value="ZINC_FINGER_C2H2_2"/>
    <property type="match status" value="26"/>
</dbReference>
<feature type="domain" description="C2H2-type" evidence="13">
    <location>
        <begin position="1836"/>
        <end position="1863"/>
    </location>
</feature>
<keyword evidence="3" id="KW-0677">Repeat</keyword>
<feature type="domain" description="C2H2-type" evidence="13">
    <location>
        <begin position="1592"/>
        <end position="1619"/>
    </location>
</feature>
<feature type="domain" description="C2H2-type" evidence="13">
    <location>
        <begin position="778"/>
        <end position="805"/>
    </location>
</feature>
<feature type="domain" description="C2H2-type" evidence="13">
    <location>
        <begin position="722"/>
        <end position="749"/>
    </location>
</feature>
<dbReference type="InterPro" id="IPR003309">
    <property type="entry name" value="SCAN_dom"/>
</dbReference>
<dbReference type="Pfam" id="PF01352">
    <property type="entry name" value="KRAB"/>
    <property type="match status" value="3"/>
</dbReference>
<dbReference type="Proteomes" id="UP001652642">
    <property type="component" value="Chromosome 2"/>
</dbReference>
<evidence type="ECO:0000313" key="16">
    <source>
        <dbReference type="Proteomes" id="UP001652642"/>
    </source>
</evidence>
<feature type="region of interest" description="Disordered" evidence="11">
    <location>
        <begin position="1229"/>
        <end position="1283"/>
    </location>
</feature>
<keyword evidence="5" id="KW-0862">Zinc</keyword>
<evidence type="ECO:0000259" key="13">
    <source>
        <dbReference type="PROSITE" id="PS50157"/>
    </source>
</evidence>
<evidence type="ECO:0000256" key="3">
    <source>
        <dbReference type="ARBA" id="ARBA00022737"/>
    </source>
</evidence>
<evidence type="ECO:0000256" key="11">
    <source>
        <dbReference type="SAM" id="MobiDB-lite"/>
    </source>
</evidence>
<keyword evidence="2" id="KW-0479">Metal-binding</keyword>
<dbReference type="PROSITE" id="PS50804">
    <property type="entry name" value="SCAN_BOX"/>
    <property type="match status" value="3"/>
</dbReference>
<keyword evidence="8" id="KW-0804">Transcription</keyword>
<feature type="domain" description="C2H2-type" evidence="13">
    <location>
        <begin position="806"/>
        <end position="833"/>
    </location>
</feature>
<dbReference type="SUPFAM" id="SSF57667">
    <property type="entry name" value="beta-beta-alpha zinc fingers"/>
    <property type="match status" value="16"/>
</dbReference>
<evidence type="ECO:0000256" key="6">
    <source>
        <dbReference type="ARBA" id="ARBA00023015"/>
    </source>
</evidence>
<feature type="domain" description="C2H2-type" evidence="13">
    <location>
        <begin position="1676"/>
        <end position="1703"/>
    </location>
</feature>
<reference evidence="16" key="1">
    <citation type="submission" date="2025-05" db="UniProtKB">
        <authorList>
            <consortium name="RefSeq"/>
        </authorList>
    </citation>
    <scope>NUCLEOTIDE SEQUENCE [LARGE SCALE GENOMIC DNA]</scope>
</reference>
<feature type="compositionally biased region" description="Low complexity" evidence="11">
    <location>
        <begin position="1237"/>
        <end position="1246"/>
    </location>
</feature>
<gene>
    <name evidence="17" type="primary">LOC110070737</name>
</gene>
<evidence type="ECO:0000256" key="9">
    <source>
        <dbReference type="ARBA" id="ARBA00023242"/>
    </source>
</evidence>
<evidence type="ECO:0000256" key="12">
    <source>
        <dbReference type="SAM" id="SignalP"/>
    </source>
</evidence>
<evidence type="ECO:0000256" key="7">
    <source>
        <dbReference type="ARBA" id="ARBA00023125"/>
    </source>
</evidence>
<evidence type="ECO:0000256" key="8">
    <source>
        <dbReference type="ARBA" id="ARBA00023163"/>
    </source>
</evidence>
<feature type="domain" description="KRAB" evidence="15">
    <location>
        <begin position="488"/>
        <end position="568"/>
    </location>
</feature>
<organism evidence="16 17">
    <name type="scientific">Pogona vitticeps</name>
    <name type="common">central bearded dragon</name>
    <dbReference type="NCBI Taxonomy" id="103695"/>
    <lineage>
        <taxon>Eukaryota</taxon>
        <taxon>Metazoa</taxon>
        <taxon>Chordata</taxon>
        <taxon>Craniata</taxon>
        <taxon>Vertebrata</taxon>
        <taxon>Euteleostomi</taxon>
        <taxon>Lepidosauria</taxon>
        <taxon>Squamata</taxon>
        <taxon>Bifurcata</taxon>
        <taxon>Unidentata</taxon>
        <taxon>Episquamata</taxon>
        <taxon>Toxicofera</taxon>
        <taxon>Iguania</taxon>
        <taxon>Acrodonta</taxon>
        <taxon>Agamidae</taxon>
        <taxon>Amphibolurinae</taxon>
        <taxon>Pogona</taxon>
    </lineage>
</organism>
<dbReference type="Gene3D" id="1.10.4020.10">
    <property type="entry name" value="DNA breaking-rejoining enzymes"/>
    <property type="match status" value="3"/>
</dbReference>
<dbReference type="SUPFAM" id="SSF47353">
    <property type="entry name" value="Retrovirus capsid dimerization domain-like"/>
    <property type="match status" value="3"/>
</dbReference>
<protein>
    <submittedName>
        <fullName evidence="17">Uncharacterized protein</fullName>
    </submittedName>
</protein>
<dbReference type="SMART" id="SM00349">
    <property type="entry name" value="KRAB"/>
    <property type="match status" value="3"/>
</dbReference>
<dbReference type="Pfam" id="PF02023">
    <property type="entry name" value="SCAN"/>
    <property type="match status" value="3"/>
</dbReference>
<dbReference type="Gene3D" id="3.30.160.60">
    <property type="entry name" value="Classic Zinc Finger"/>
    <property type="match status" value="27"/>
</dbReference>
<feature type="domain" description="C2H2-type" evidence="13">
    <location>
        <begin position="1564"/>
        <end position="1591"/>
    </location>
</feature>
<feature type="domain" description="C2H2-type" evidence="13">
    <location>
        <begin position="1920"/>
        <end position="1947"/>
    </location>
</feature>
<feature type="domain" description="C2H2-type" evidence="13">
    <location>
        <begin position="1536"/>
        <end position="1563"/>
    </location>
</feature>
<dbReference type="SMART" id="SM00431">
    <property type="entry name" value="SCAN"/>
    <property type="match status" value="3"/>
</dbReference>
<evidence type="ECO:0000256" key="10">
    <source>
        <dbReference type="PROSITE-ProRule" id="PRU00042"/>
    </source>
</evidence>
<evidence type="ECO:0000256" key="2">
    <source>
        <dbReference type="ARBA" id="ARBA00022723"/>
    </source>
</evidence>
<dbReference type="CDD" id="cd07936">
    <property type="entry name" value="SCAN"/>
    <property type="match status" value="3"/>
</dbReference>
<dbReference type="CDD" id="cd07765">
    <property type="entry name" value="KRAB_A-box"/>
    <property type="match status" value="3"/>
</dbReference>
<dbReference type="PROSITE" id="PS00028">
    <property type="entry name" value="ZINC_FINGER_C2H2_1"/>
    <property type="match status" value="25"/>
</dbReference>
<evidence type="ECO:0000259" key="14">
    <source>
        <dbReference type="PROSITE" id="PS50804"/>
    </source>
</evidence>
<feature type="domain" description="C2H2-type" evidence="13">
    <location>
        <begin position="834"/>
        <end position="861"/>
    </location>
</feature>
<feature type="domain" description="C2H2-type" evidence="13">
    <location>
        <begin position="1808"/>
        <end position="1835"/>
    </location>
</feature>
<evidence type="ECO:0000256" key="1">
    <source>
        <dbReference type="ARBA" id="ARBA00004123"/>
    </source>
</evidence>
<dbReference type="PANTHER" id="PTHR24399">
    <property type="entry name" value="ZINC FINGER AND BTB DOMAIN-CONTAINING"/>
    <property type="match status" value="1"/>
</dbReference>
<evidence type="ECO:0000259" key="15">
    <source>
        <dbReference type="PROSITE" id="PS50805"/>
    </source>
</evidence>
<feature type="domain" description="C2H2-type" evidence="13">
    <location>
        <begin position="1780"/>
        <end position="1807"/>
    </location>
</feature>
<feature type="domain" description="SCAN box" evidence="14">
    <location>
        <begin position="68"/>
        <end position="145"/>
    </location>
</feature>
<feature type="chain" id="PRO_5046610137" evidence="12">
    <location>
        <begin position="29"/>
        <end position="1947"/>
    </location>
</feature>
<keyword evidence="7" id="KW-0238">DNA-binding</keyword>
<feature type="domain" description="C2H2-type" evidence="13">
    <location>
        <begin position="1648"/>
        <end position="1675"/>
    </location>
</feature>
<feature type="domain" description="C2H2-type" evidence="13">
    <location>
        <begin position="1724"/>
        <end position="1751"/>
    </location>
</feature>
<keyword evidence="12" id="KW-0732">Signal</keyword>
<dbReference type="PANTHER" id="PTHR24399:SF73">
    <property type="entry name" value="ZINC FINGER PROTEIN 572"/>
    <property type="match status" value="1"/>
</dbReference>
<dbReference type="InterPro" id="IPR036236">
    <property type="entry name" value="Znf_C2H2_sf"/>
</dbReference>
<keyword evidence="4 10" id="KW-0863">Zinc-finger</keyword>
<feature type="domain" description="SCAN box" evidence="14">
    <location>
        <begin position="1144"/>
        <end position="1221"/>
    </location>
</feature>